<dbReference type="PANTHER" id="PTHR11079:SF179">
    <property type="entry name" value="TRNA(ADENINE(34)) DEAMINASE, CHLOROPLASTIC"/>
    <property type="match status" value="1"/>
</dbReference>
<evidence type="ECO:0000256" key="8">
    <source>
        <dbReference type="ARBA" id="ARBA00048045"/>
    </source>
</evidence>
<dbReference type="Pfam" id="PF00383">
    <property type="entry name" value="dCMP_cyt_deam_1"/>
    <property type="match status" value="1"/>
</dbReference>
<feature type="region of interest" description="Disordered" evidence="9">
    <location>
        <begin position="178"/>
        <end position="197"/>
    </location>
</feature>
<keyword evidence="12" id="KW-1185">Reference proteome</keyword>
<feature type="compositionally biased region" description="Polar residues" evidence="9">
    <location>
        <begin position="562"/>
        <end position="580"/>
    </location>
</feature>
<sequence length="1350" mass="151692">MYNTYFSSTIYAVRCKESFTLSSNGYTNFSYERFDRSPSHCSLCSGCCDCCSFSTCKVPVNSSILNGLRQSTLLQLPASRRLILGNGYLYFSRVPSFDLHRGCFELNCSVNDRTDCNRSTRRTKGKCFSAAPQKGREICHTIDSDDVESVLSLLSEEADKDCSSIKLKNASSPKIMEAEKKRKNVMKERNLSLSKKLEAEKKGNLKLHETSTIDLRRENEKTNKERETFNKSENNRKRRDVSSCSSFYSLSSGDLPSDLEVQNKHDSEELSAVYEKDYANHEGQVKDKLNRQRNYSQKLHGFSNQERTAFSANNIDWNLRKKSEKKPTDVTMQETLSTKEHKDRHSRASRTHESSYWNTSILRKQVECEEDNLSFVKDLDKKMEKAYIKAREIRNHQSTDTQESGYDEVETTLASKKTFSGREGNLEISGTLLRERSDEHKKFVGSTSTIGKVTSKSNKTFSGREENPEISETLLHEAREERKNIVGSTSTIEKNVINRNSQKYMGKTKVEDTERTLNTRMKNLREEKVSILSSAQGVEEQQHQKGEKIVTQAKERRKSQRFSEVSQIHESNVEDTSIVKSRTRINDQEGNSNSSTDARVTWRQTDKRTNQSIQHGKGFEHDSTLSEGYGSDEKQVSSSQRISRKVRFVPKSKSMSVVKTRESYCQTDERITNIDLYSEGQRPMNLSVSDETVSGEEASFHGSLNLVSEAGKRVILAPGDEQSSERMLTPSSSRLVGQSSAHVEFNAEITNPGIVIESSDSGSSALYDNAGRSPIFLSESYSTDGIHQAYTEPSNIIALEGGALGSADRLEKSSKQFVDEFVERVRHEVTTSETQELDVTGKRLAIEDEGNQIFSSRKEGTQNESQLKERGSSHSSGFPGTKGPSDEMWDVNEPSVEQILVAEEPEISKETEKTILSRTGRSMWSMIADVVRLRWGSRTGSSNSAGRSGERNSPNKSDSETWFSGQEHEETSKSNVIKETSVLPQTMTSSKPSTLYTQSEGEVSDTKRLKDKGKNLEFRSSSPNTLESGSTSLGASYASGDEHANWSEDGKDLKVSTSDIKNVEFPIPLPARGPPFVGKIVNVGGSNMSGSEPIMPIKEPVAPVQFEPPGLGKKDEELKQRKFQRNTQVLRDRFDDWEEAYNVEFEQRRVDEMFMKEALLEAMKAADTWEVPVGAVLVQNGKVIARGCNLVEELRDSTAHAEMICIREASGLLRTWRLSDTTLYVTLEPCPMCAGAILQARIDTVVWGAPNKLLGADGSWIRLFPDGGESSSEPRDIPPAPVHPFHPRIKIRRGVLASECADAMQQFFQLRRKKKKEESSNDPSSLPITHHHPSKFLNKIHDIFHVMFCL</sequence>
<evidence type="ECO:0000256" key="6">
    <source>
        <dbReference type="ARBA" id="ARBA00022801"/>
    </source>
</evidence>
<keyword evidence="5" id="KW-0479">Metal-binding</keyword>
<gene>
    <name evidence="11" type="ORF">TanjilG_15124</name>
</gene>
<evidence type="ECO:0000256" key="1">
    <source>
        <dbReference type="ARBA" id="ARBA00001947"/>
    </source>
</evidence>
<feature type="compositionally biased region" description="Basic and acidic residues" evidence="9">
    <location>
        <begin position="1004"/>
        <end position="1017"/>
    </location>
</feature>
<dbReference type="GO" id="GO:0009507">
    <property type="term" value="C:chloroplast"/>
    <property type="evidence" value="ECO:0007669"/>
    <property type="project" value="TreeGrafter"/>
</dbReference>
<keyword evidence="4" id="KW-0819">tRNA processing</keyword>
<dbReference type="PROSITE" id="PS51747">
    <property type="entry name" value="CYT_DCMP_DEAMINASES_2"/>
    <property type="match status" value="1"/>
</dbReference>
<evidence type="ECO:0000256" key="4">
    <source>
        <dbReference type="ARBA" id="ARBA00022694"/>
    </source>
</evidence>
<dbReference type="PANTHER" id="PTHR11079">
    <property type="entry name" value="CYTOSINE DEAMINASE FAMILY MEMBER"/>
    <property type="match status" value="1"/>
</dbReference>
<comment type="cofactor">
    <cofactor evidence="1">
        <name>Zn(2+)</name>
        <dbReference type="ChEBI" id="CHEBI:29105"/>
    </cofactor>
</comment>
<dbReference type="SUPFAM" id="SSF53927">
    <property type="entry name" value="Cytidine deaminase-like"/>
    <property type="match status" value="1"/>
</dbReference>
<dbReference type="CDD" id="cd01285">
    <property type="entry name" value="nucleoside_deaminase"/>
    <property type="match status" value="1"/>
</dbReference>
<dbReference type="Gramene" id="OIW02241">
    <property type="protein sequence ID" value="OIW02241"/>
    <property type="gene ID" value="TanjilG_15124"/>
</dbReference>
<feature type="compositionally biased region" description="Polar residues" evidence="9">
    <location>
        <begin position="973"/>
        <end position="1001"/>
    </location>
</feature>
<dbReference type="InterPro" id="IPR028883">
    <property type="entry name" value="tRNA_aden_deaminase"/>
</dbReference>
<evidence type="ECO:0000313" key="11">
    <source>
        <dbReference type="EMBL" id="OIW02241.1"/>
    </source>
</evidence>
<evidence type="ECO:0000256" key="5">
    <source>
        <dbReference type="ARBA" id="ARBA00022723"/>
    </source>
</evidence>
<dbReference type="InterPro" id="IPR002125">
    <property type="entry name" value="CMP_dCMP_dom"/>
</dbReference>
<evidence type="ECO:0000256" key="7">
    <source>
        <dbReference type="ARBA" id="ARBA00022833"/>
    </source>
</evidence>
<evidence type="ECO:0000259" key="10">
    <source>
        <dbReference type="PROSITE" id="PS51747"/>
    </source>
</evidence>
<feature type="compositionally biased region" description="Basic and acidic residues" evidence="9">
    <location>
        <begin position="208"/>
        <end position="235"/>
    </location>
</feature>
<comment type="catalytic activity">
    <reaction evidence="8">
        <text>adenosine(34) in tRNA + H2O + H(+) = inosine(34) in tRNA + NH4(+)</text>
        <dbReference type="Rhea" id="RHEA:43168"/>
        <dbReference type="Rhea" id="RHEA-COMP:10373"/>
        <dbReference type="Rhea" id="RHEA-COMP:10374"/>
        <dbReference type="ChEBI" id="CHEBI:15377"/>
        <dbReference type="ChEBI" id="CHEBI:15378"/>
        <dbReference type="ChEBI" id="CHEBI:28938"/>
        <dbReference type="ChEBI" id="CHEBI:74411"/>
        <dbReference type="ChEBI" id="CHEBI:82852"/>
        <dbReference type="EC" id="3.5.4.33"/>
    </reaction>
</comment>
<proteinExistence type="inferred from homology"/>
<comment type="subunit">
    <text evidence="2">Homodimer.</text>
</comment>
<feature type="region of interest" description="Disordered" evidence="9">
    <location>
        <begin position="322"/>
        <end position="354"/>
    </location>
</feature>
<dbReference type="OMA" id="TKMHDIF"/>
<feature type="region of interest" description="Disordered" evidence="9">
    <location>
        <begin position="850"/>
        <end position="890"/>
    </location>
</feature>
<dbReference type="EC" id="3.5.4.33" evidence="3"/>
<dbReference type="HAMAP" id="MF_00972">
    <property type="entry name" value="tRNA_aden_deaminase"/>
    <property type="match status" value="1"/>
</dbReference>
<dbReference type="Proteomes" id="UP000188354">
    <property type="component" value="Chromosome LG11"/>
</dbReference>
<feature type="compositionally biased region" description="Polar residues" evidence="9">
    <location>
        <begin position="938"/>
        <end position="964"/>
    </location>
</feature>
<accession>A0A1J7HIP0</accession>
<name>A0A1J7HIP0_LUPAN</name>
<evidence type="ECO:0000256" key="9">
    <source>
        <dbReference type="SAM" id="MobiDB-lite"/>
    </source>
</evidence>
<feature type="compositionally biased region" description="Basic and acidic residues" evidence="9">
    <location>
        <begin position="856"/>
        <end position="872"/>
    </location>
</feature>
<protein>
    <recommendedName>
        <fullName evidence="3">tRNA(adenine(34)) deaminase</fullName>
        <ecNumber evidence="3">3.5.4.33</ecNumber>
    </recommendedName>
</protein>
<evidence type="ECO:0000256" key="3">
    <source>
        <dbReference type="ARBA" id="ARBA00012740"/>
    </source>
</evidence>
<feature type="compositionally biased region" description="Polar residues" evidence="9">
    <location>
        <begin position="1018"/>
        <end position="1034"/>
    </location>
</feature>
<dbReference type="GO" id="GO:0052717">
    <property type="term" value="F:tRNA-specific adenosine-34 deaminase activity"/>
    <property type="evidence" value="ECO:0007669"/>
    <property type="project" value="UniProtKB-EC"/>
</dbReference>
<dbReference type="OrthoDB" id="408702at2759"/>
<feature type="domain" description="CMP/dCMP-type deaminase" evidence="10">
    <location>
        <begin position="1149"/>
        <end position="1271"/>
    </location>
</feature>
<organism evidence="11 12">
    <name type="scientific">Lupinus angustifolius</name>
    <name type="common">Narrow-leaved blue lupine</name>
    <dbReference type="NCBI Taxonomy" id="3871"/>
    <lineage>
        <taxon>Eukaryota</taxon>
        <taxon>Viridiplantae</taxon>
        <taxon>Streptophyta</taxon>
        <taxon>Embryophyta</taxon>
        <taxon>Tracheophyta</taxon>
        <taxon>Spermatophyta</taxon>
        <taxon>Magnoliopsida</taxon>
        <taxon>eudicotyledons</taxon>
        <taxon>Gunneridae</taxon>
        <taxon>Pentapetalae</taxon>
        <taxon>rosids</taxon>
        <taxon>fabids</taxon>
        <taxon>Fabales</taxon>
        <taxon>Fabaceae</taxon>
        <taxon>Papilionoideae</taxon>
        <taxon>50 kb inversion clade</taxon>
        <taxon>genistoids sensu lato</taxon>
        <taxon>core genistoids</taxon>
        <taxon>Genisteae</taxon>
        <taxon>Lupinus</taxon>
    </lineage>
</organism>
<keyword evidence="6" id="KW-0378">Hydrolase</keyword>
<feature type="region of interest" description="Disordered" evidence="9">
    <location>
        <begin position="937"/>
        <end position="1050"/>
    </location>
</feature>
<evidence type="ECO:0000313" key="12">
    <source>
        <dbReference type="Proteomes" id="UP000188354"/>
    </source>
</evidence>
<reference evidence="11 12" key="1">
    <citation type="journal article" date="2017" name="Plant Biotechnol. J.">
        <title>A comprehensive draft genome sequence for lupin (Lupinus angustifolius), an emerging health food: insights into plant-microbe interactions and legume evolution.</title>
        <authorList>
            <person name="Hane J.K."/>
            <person name="Ming Y."/>
            <person name="Kamphuis L.G."/>
            <person name="Nelson M.N."/>
            <person name="Garg G."/>
            <person name="Atkins C.A."/>
            <person name="Bayer P.E."/>
            <person name="Bravo A."/>
            <person name="Bringans S."/>
            <person name="Cannon S."/>
            <person name="Edwards D."/>
            <person name="Foley R."/>
            <person name="Gao L.L."/>
            <person name="Harrison M.J."/>
            <person name="Huang W."/>
            <person name="Hurgobin B."/>
            <person name="Li S."/>
            <person name="Liu C.W."/>
            <person name="McGrath A."/>
            <person name="Morahan G."/>
            <person name="Murray J."/>
            <person name="Weller J."/>
            <person name="Jian J."/>
            <person name="Singh K.B."/>
        </authorList>
    </citation>
    <scope>NUCLEOTIDE SEQUENCE [LARGE SCALE GENOMIC DNA]</scope>
    <source>
        <strain evidence="12">cv. Tanjil</strain>
        <tissue evidence="11">Whole plant</tissue>
    </source>
</reference>
<feature type="region of interest" description="Disordered" evidence="9">
    <location>
        <begin position="1311"/>
        <end position="1331"/>
    </location>
</feature>
<feature type="compositionally biased region" description="Polar residues" evidence="9">
    <location>
        <begin position="588"/>
        <end position="598"/>
    </location>
</feature>
<feature type="region of interest" description="Disordered" evidence="9">
    <location>
        <begin position="208"/>
        <end position="243"/>
    </location>
</feature>
<keyword evidence="7" id="KW-0862">Zinc</keyword>
<dbReference type="Gene3D" id="3.40.140.10">
    <property type="entry name" value="Cytidine Deaminase, domain 2"/>
    <property type="match status" value="1"/>
</dbReference>
<evidence type="ECO:0000256" key="2">
    <source>
        <dbReference type="ARBA" id="ARBA00011738"/>
    </source>
</evidence>
<dbReference type="EMBL" id="CM007371">
    <property type="protein sequence ID" value="OIW02241.1"/>
    <property type="molecule type" value="Genomic_DNA"/>
</dbReference>
<dbReference type="FunFam" id="3.40.140.10:FF:000005">
    <property type="entry name" value="tRNA-specific adenosine deaminase"/>
    <property type="match status" value="1"/>
</dbReference>
<dbReference type="STRING" id="3871.A0A1J7HIP0"/>
<dbReference type="GO" id="GO:0002100">
    <property type="term" value="P:tRNA wobble adenosine to inosine editing"/>
    <property type="evidence" value="ECO:0007669"/>
    <property type="project" value="InterPro"/>
</dbReference>
<feature type="region of interest" description="Disordered" evidence="9">
    <location>
        <begin position="535"/>
        <end position="645"/>
    </location>
</feature>
<feature type="compositionally biased region" description="Basic and acidic residues" evidence="9">
    <location>
        <begin position="1040"/>
        <end position="1050"/>
    </location>
</feature>
<dbReference type="InterPro" id="IPR016193">
    <property type="entry name" value="Cytidine_deaminase-like"/>
</dbReference>
<dbReference type="GO" id="GO:0046872">
    <property type="term" value="F:metal ion binding"/>
    <property type="evidence" value="ECO:0007669"/>
    <property type="project" value="UniProtKB-KW"/>
</dbReference>